<dbReference type="HOGENOM" id="CLU_000288_6_0_1"/>
<gene>
    <name evidence="3" type="ORF">JAAARDRAFT_41921</name>
</gene>
<accession>A0A067PHV4</accession>
<dbReference type="Proteomes" id="UP000027265">
    <property type="component" value="Unassembled WGS sequence"/>
</dbReference>
<organism evidence="3 4">
    <name type="scientific">Jaapia argillacea MUCL 33604</name>
    <dbReference type="NCBI Taxonomy" id="933084"/>
    <lineage>
        <taxon>Eukaryota</taxon>
        <taxon>Fungi</taxon>
        <taxon>Dikarya</taxon>
        <taxon>Basidiomycota</taxon>
        <taxon>Agaricomycotina</taxon>
        <taxon>Agaricomycetes</taxon>
        <taxon>Agaricomycetidae</taxon>
        <taxon>Jaapiales</taxon>
        <taxon>Jaapiaceae</taxon>
        <taxon>Jaapia</taxon>
    </lineage>
</organism>
<dbReference type="PANTHER" id="PTHR10039">
    <property type="entry name" value="AMELOGENIN"/>
    <property type="match status" value="1"/>
</dbReference>
<proteinExistence type="predicted"/>
<dbReference type="Gene3D" id="3.40.50.300">
    <property type="entry name" value="P-loop containing nucleotide triphosphate hydrolases"/>
    <property type="match status" value="1"/>
</dbReference>
<dbReference type="OrthoDB" id="163438at2759"/>
<dbReference type="Pfam" id="PF24883">
    <property type="entry name" value="NPHP3_N"/>
    <property type="match status" value="1"/>
</dbReference>
<dbReference type="InParanoid" id="A0A067PHV4"/>
<dbReference type="AlphaFoldDB" id="A0A067PHV4"/>
<keyword evidence="1" id="KW-0677">Repeat</keyword>
<dbReference type="InterPro" id="IPR056884">
    <property type="entry name" value="NPHP3-like_N"/>
</dbReference>
<dbReference type="PANTHER" id="PTHR10039:SF17">
    <property type="entry name" value="FUNGAL STAND N-TERMINAL GOODBYE DOMAIN-CONTAINING PROTEIN-RELATED"/>
    <property type="match status" value="1"/>
</dbReference>
<sequence>MHSSKPVIGRGDRFLRLSIIGMSQGQDELIGQIRELADKVYFEEQRAVKALQLQFINDTLSPRVVSNSTYIEQEKTPCLSGTRVDILAEIDRWIADTSVDAPRLLWLSGPPGSGKSTITTTVCRGLRDRRALSAQFFINRNYAPTMNPKCLLPSIAIQLIHRHPELVPSMHDILQDAPSLVEDITEAQAQGLFVQPIRHISSLRPSEPVIIVIDALDESDPTRLWRTANIIFGAIKSLPPQAKLLISSRVEDEIQSHFRKLGTNHIYLDTSAASSLDDVNGYLRNRLSHIAERFGLQPLGWPTEDEVKRLCKQASGLFIWAVTATSFIETTIKLRGRSYLGRLVKQLNKKGMGDIRKLYTAVLESAFPASDGTDPWLFEEFRQIVGSIVGLGLPYTVEELTTLLDLRDDDDIPVDIENFIRRFRTVLVAGNNEITSKTVPRLHKSFYEFIISDGVDARFRIDRLAFSEAAFQKCLNRFDGFRDLKYLDAAMSCRFASDDDGDHCSLYTLMAKAVEVLNRVSDITPPGQRRLMILEGRTSGDIIICEMS</sequence>
<protein>
    <recommendedName>
        <fullName evidence="2">Nephrocystin 3-like N-terminal domain-containing protein</fullName>
    </recommendedName>
</protein>
<dbReference type="STRING" id="933084.A0A067PHV4"/>
<keyword evidence="4" id="KW-1185">Reference proteome</keyword>
<evidence type="ECO:0000259" key="2">
    <source>
        <dbReference type="Pfam" id="PF24883"/>
    </source>
</evidence>
<reference evidence="4" key="1">
    <citation type="journal article" date="2014" name="Proc. Natl. Acad. Sci. U.S.A.">
        <title>Extensive sampling of basidiomycete genomes demonstrates inadequacy of the white-rot/brown-rot paradigm for wood decay fungi.</title>
        <authorList>
            <person name="Riley R."/>
            <person name="Salamov A.A."/>
            <person name="Brown D.W."/>
            <person name="Nagy L.G."/>
            <person name="Floudas D."/>
            <person name="Held B.W."/>
            <person name="Levasseur A."/>
            <person name="Lombard V."/>
            <person name="Morin E."/>
            <person name="Otillar R."/>
            <person name="Lindquist E.A."/>
            <person name="Sun H."/>
            <person name="LaButti K.M."/>
            <person name="Schmutz J."/>
            <person name="Jabbour D."/>
            <person name="Luo H."/>
            <person name="Baker S.E."/>
            <person name="Pisabarro A.G."/>
            <person name="Walton J.D."/>
            <person name="Blanchette R.A."/>
            <person name="Henrissat B."/>
            <person name="Martin F."/>
            <person name="Cullen D."/>
            <person name="Hibbett D.S."/>
            <person name="Grigoriev I.V."/>
        </authorList>
    </citation>
    <scope>NUCLEOTIDE SEQUENCE [LARGE SCALE GENOMIC DNA]</scope>
    <source>
        <strain evidence="4">MUCL 33604</strain>
    </source>
</reference>
<evidence type="ECO:0000313" key="4">
    <source>
        <dbReference type="Proteomes" id="UP000027265"/>
    </source>
</evidence>
<evidence type="ECO:0000256" key="1">
    <source>
        <dbReference type="ARBA" id="ARBA00022737"/>
    </source>
</evidence>
<dbReference type="EMBL" id="KL197758">
    <property type="protein sequence ID" value="KDQ50612.1"/>
    <property type="molecule type" value="Genomic_DNA"/>
</dbReference>
<feature type="domain" description="Nephrocystin 3-like N-terminal" evidence="2">
    <location>
        <begin position="89"/>
        <end position="249"/>
    </location>
</feature>
<evidence type="ECO:0000313" key="3">
    <source>
        <dbReference type="EMBL" id="KDQ50612.1"/>
    </source>
</evidence>
<name>A0A067PHV4_9AGAM</name>
<dbReference type="SUPFAM" id="SSF52540">
    <property type="entry name" value="P-loop containing nucleoside triphosphate hydrolases"/>
    <property type="match status" value="1"/>
</dbReference>
<dbReference type="InterPro" id="IPR027417">
    <property type="entry name" value="P-loop_NTPase"/>
</dbReference>